<accession>E6QR43</accession>
<protein>
    <submittedName>
        <fullName evidence="1">Uncharacterized protein</fullName>
    </submittedName>
</protein>
<proteinExistence type="predicted"/>
<dbReference type="AlphaFoldDB" id="E6QR43"/>
<name>E6QR43_9ZZZZ</name>
<comment type="caution">
    <text evidence="1">The sequence shown here is derived from an EMBL/GenBank/DDBJ whole genome shotgun (WGS) entry which is preliminary data.</text>
</comment>
<dbReference type="EMBL" id="CABR01000047">
    <property type="protein sequence ID" value="CBI09714.1"/>
    <property type="molecule type" value="Genomic_DNA"/>
</dbReference>
<gene>
    <name evidence="1" type="ORF">CARN7_0455</name>
</gene>
<sequence>MTTSPHHKSFDTAVYVDDNDSHMCFYAGFGTACQDRSIRGHEPAFCGNLVDPQNVHDIRKFIWVGDEGPDWLRDGIIWLSVQSGLR</sequence>
<organism evidence="1">
    <name type="scientific">mine drainage metagenome</name>
    <dbReference type="NCBI Taxonomy" id="410659"/>
    <lineage>
        <taxon>unclassified sequences</taxon>
        <taxon>metagenomes</taxon>
        <taxon>ecological metagenomes</taxon>
    </lineage>
</organism>
<evidence type="ECO:0000313" key="1">
    <source>
        <dbReference type="EMBL" id="CBI09714.1"/>
    </source>
</evidence>
<reference evidence="1" key="1">
    <citation type="submission" date="2009-10" db="EMBL/GenBank/DDBJ databases">
        <title>Diversity of trophic interactions inside an arsenic-rich microbial ecosystem.</title>
        <authorList>
            <person name="Bertin P.N."/>
            <person name="Heinrich-Salmeron A."/>
            <person name="Pelletier E."/>
            <person name="Goulhen-Chollet F."/>
            <person name="Arsene-Ploetze F."/>
            <person name="Gallien S."/>
            <person name="Calteau A."/>
            <person name="Vallenet D."/>
            <person name="Casiot C."/>
            <person name="Chane-Woon-Ming B."/>
            <person name="Giloteaux L."/>
            <person name="Barakat M."/>
            <person name="Bonnefoy V."/>
            <person name="Bruneel O."/>
            <person name="Chandler M."/>
            <person name="Cleiss J."/>
            <person name="Duran R."/>
            <person name="Elbaz-Poulichet F."/>
            <person name="Fonknechten N."/>
            <person name="Lauga B."/>
            <person name="Mornico D."/>
            <person name="Ortet P."/>
            <person name="Schaeffer C."/>
            <person name="Siguier P."/>
            <person name="Alexander Thil Smith A."/>
            <person name="Van Dorsselaer A."/>
            <person name="Weissenbach J."/>
            <person name="Medigue C."/>
            <person name="Le Paslier D."/>
        </authorList>
    </citation>
    <scope>NUCLEOTIDE SEQUENCE</scope>
</reference>